<feature type="domain" description="ABC transporter" evidence="9">
    <location>
        <begin position="8"/>
        <end position="229"/>
    </location>
</feature>
<evidence type="ECO:0000256" key="5">
    <source>
        <dbReference type="ARBA" id="ARBA00022741"/>
    </source>
</evidence>
<dbReference type="GO" id="GO:0022857">
    <property type="term" value="F:transmembrane transporter activity"/>
    <property type="evidence" value="ECO:0007669"/>
    <property type="project" value="UniProtKB-ARBA"/>
</dbReference>
<keyword evidence="3" id="KW-1003">Cell membrane</keyword>
<sequence length="229" mass="24856">MSSNDTVVSVNNMSQRVQTLEGPLQILRDISFSIAAGESVAIVGASGSGKSTLLGLLAGLDTCTEGEVVLHGKRLQDLDEDQRAKLRAEKVGFVFQSFHLLPSLTALENVMMPLEIAGIENAEKTAEKWLKQVGLEERLTHTPRQLSGGEQQRVAIARAFATSPAILFADEPTGNLDRNTGAKIIDLLFSLNEQQGTTLVLVTHDEVLAQRCDRRLTLVEGKLQPEGQQ</sequence>
<evidence type="ECO:0000256" key="4">
    <source>
        <dbReference type="ARBA" id="ARBA00022692"/>
    </source>
</evidence>
<dbReference type="InterPro" id="IPR027417">
    <property type="entry name" value="P-loop_NTPase"/>
</dbReference>
<dbReference type="Proteomes" id="UP000295375">
    <property type="component" value="Unassembled WGS sequence"/>
</dbReference>
<evidence type="ECO:0000256" key="7">
    <source>
        <dbReference type="ARBA" id="ARBA00023136"/>
    </source>
</evidence>
<dbReference type="Gene3D" id="3.40.50.300">
    <property type="entry name" value="P-loop containing nucleotide triphosphate hydrolases"/>
    <property type="match status" value="1"/>
</dbReference>
<dbReference type="PANTHER" id="PTHR24220">
    <property type="entry name" value="IMPORT ATP-BINDING PROTEIN"/>
    <property type="match status" value="1"/>
</dbReference>
<keyword evidence="5" id="KW-0547">Nucleotide-binding</keyword>
<protein>
    <submittedName>
        <fullName evidence="10">Putative ABC transport system ATP-binding protein</fullName>
    </submittedName>
</protein>
<dbReference type="AlphaFoldDB" id="A0A4R6UH30"/>
<comment type="similarity">
    <text evidence="8">Belongs to the ABC transporter superfamily. Macrolide exporter (TC 3.A.1.122) family.</text>
</comment>
<dbReference type="InterPro" id="IPR015854">
    <property type="entry name" value="ABC_transpr_LolD-like"/>
</dbReference>
<proteinExistence type="inferred from homology"/>
<keyword evidence="2" id="KW-0813">Transport</keyword>
<dbReference type="GO" id="GO:0005524">
    <property type="term" value="F:ATP binding"/>
    <property type="evidence" value="ECO:0007669"/>
    <property type="project" value="UniProtKB-KW"/>
</dbReference>
<dbReference type="GO" id="GO:1902495">
    <property type="term" value="C:transmembrane transporter complex"/>
    <property type="evidence" value="ECO:0007669"/>
    <property type="project" value="UniProtKB-ARBA"/>
</dbReference>
<dbReference type="GO" id="GO:0016887">
    <property type="term" value="F:ATP hydrolysis activity"/>
    <property type="evidence" value="ECO:0007669"/>
    <property type="project" value="InterPro"/>
</dbReference>
<dbReference type="PANTHER" id="PTHR24220:SF689">
    <property type="entry name" value="LIPOPROTEIN-RELEASING SYSTEM ATP-BINDING PROTEIN LOLD"/>
    <property type="match status" value="1"/>
</dbReference>
<evidence type="ECO:0000313" key="10">
    <source>
        <dbReference type="EMBL" id="TDQ44533.1"/>
    </source>
</evidence>
<dbReference type="PROSITE" id="PS00211">
    <property type="entry name" value="ABC_TRANSPORTER_1"/>
    <property type="match status" value="1"/>
</dbReference>
<evidence type="ECO:0000256" key="6">
    <source>
        <dbReference type="ARBA" id="ARBA00022840"/>
    </source>
</evidence>
<dbReference type="InterPro" id="IPR003439">
    <property type="entry name" value="ABC_transporter-like_ATP-bd"/>
</dbReference>
<evidence type="ECO:0000256" key="3">
    <source>
        <dbReference type="ARBA" id="ARBA00022475"/>
    </source>
</evidence>
<dbReference type="GO" id="GO:0005886">
    <property type="term" value="C:plasma membrane"/>
    <property type="evidence" value="ECO:0007669"/>
    <property type="project" value="UniProtKB-SubCell"/>
</dbReference>
<dbReference type="PROSITE" id="PS50893">
    <property type="entry name" value="ABC_TRANSPORTER_2"/>
    <property type="match status" value="1"/>
</dbReference>
<evidence type="ECO:0000259" key="9">
    <source>
        <dbReference type="PROSITE" id="PS50893"/>
    </source>
</evidence>
<dbReference type="FunFam" id="3.40.50.300:FF:000032">
    <property type="entry name" value="Export ABC transporter ATP-binding protein"/>
    <property type="match status" value="1"/>
</dbReference>
<accession>A0A4R6UH30</accession>
<dbReference type="SUPFAM" id="SSF52540">
    <property type="entry name" value="P-loop containing nucleoside triphosphate hydrolases"/>
    <property type="match status" value="1"/>
</dbReference>
<dbReference type="SMART" id="SM00382">
    <property type="entry name" value="AAA"/>
    <property type="match status" value="1"/>
</dbReference>
<keyword evidence="6 10" id="KW-0067">ATP-binding</keyword>
<evidence type="ECO:0000256" key="1">
    <source>
        <dbReference type="ARBA" id="ARBA00004429"/>
    </source>
</evidence>
<dbReference type="InterPro" id="IPR017871">
    <property type="entry name" value="ABC_transporter-like_CS"/>
</dbReference>
<name>A0A4R6UH30_9GAMM</name>
<dbReference type="InterPro" id="IPR017911">
    <property type="entry name" value="MacB-like_ATP-bd"/>
</dbReference>
<dbReference type="RefSeq" id="WP_133593172.1">
    <property type="nucleotide sequence ID" value="NZ_CP037953.1"/>
</dbReference>
<dbReference type="EMBL" id="SNYM01000024">
    <property type="protein sequence ID" value="TDQ44533.1"/>
    <property type="molecule type" value="Genomic_DNA"/>
</dbReference>
<dbReference type="Pfam" id="PF00005">
    <property type="entry name" value="ABC_tran"/>
    <property type="match status" value="1"/>
</dbReference>
<dbReference type="CDD" id="cd03255">
    <property type="entry name" value="ABC_MJ0796_LolCDE_FtsE"/>
    <property type="match status" value="1"/>
</dbReference>
<evidence type="ECO:0000313" key="11">
    <source>
        <dbReference type="Proteomes" id="UP000295375"/>
    </source>
</evidence>
<evidence type="ECO:0000256" key="8">
    <source>
        <dbReference type="ARBA" id="ARBA00038388"/>
    </source>
</evidence>
<reference evidence="10 11" key="1">
    <citation type="submission" date="2019-03" db="EMBL/GenBank/DDBJ databases">
        <title>Genomic Encyclopedia of Type Strains, Phase IV (KMG-IV): sequencing the most valuable type-strain genomes for metagenomic binning, comparative biology and taxonomic classification.</title>
        <authorList>
            <person name="Goeker M."/>
        </authorList>
    </citation>
    <scope>NUCLEOTIDE SEQUENCE [LARGE SCALE GENOMIC DNA]</scope>
    <source>
        <strain evidence="10 11">DSM 103792</strain>
    </source>
</reference>
<dbReference type="OrthoDB" id="9801477at2"/>
<dbReference type="InterPro" id="IPR003593">
    <property type="entry name" value="AAA+_ATPase"/>
</dbReference>
<evidence type="ECO:0000256" key="2">
    <source>
        <dbReference type="ARBA" id="ARBA00022448"/>
    </source>
</evidence>
<keyword evidence="11" id="KW-1185">Reference proteome</keyword>
<comment type="subcellular location">
    <subcellularLocation>
        <location evidence="1">Cell inner membrane</location>
        <topology evidence="1">Multi-pass membrane protein</topology>
    </subcellularLocation>
</comment>
<keyword evidence="4" id="KW-0812">Transmembrane</keyword>
<organism evidence="10 11">
    <name type="scientific">Permianibacter aggregans</name>
    <dbReference type="NCBI Taxonomy" id="1510150"/>
    <lineage>
        <taxon>Bacteria</taxon>
        <taxon>Pseudomonadati</taxon>
        <taxon>Pseudomonadota</taxon>
        <taxon>Gammaproteobacteria</taxon>
        <taxon>Pseudomonadales</taxon>
        <taxon>Pseudomonadaceae</taxon>
        <taxon>Permianibacter</taxon>
    </lineage>
</organism>
<comment type="caution">
    <text evidence="10">The sequence shown here is derived from an EMBL/GenBank/DDBJ whole genome shotgun (WGS) entry which is preliminary data.</text>
</comment>
<gene>
    <name evidence="10" type="ORF">EV696_12415</name>
</gene>
<keyword evidence="7" id="KW-0472">Membrane</keyword>